<reference evidence="2" key="1">
    <citation type="journal article" date="2015" name="Nat. Genet.">
        <title>The genome and transcriptome of the zoonotic hookworm Ancylostoma ceylanicum identify infection-specific gene families.</title>
        <authorList>
            <person name="Schwarz E.M."/>
            <person name="Hu Y."/>
            <person name="Antoshechkin I."/>
            <person name="Miller M.M."/>
            <person name="Sternberg P.W."/>
            <person name="Aroian R.V."/>
        </authorList>
    </citation>
    <scope>NUCLEOTIDE SEQUENCE</scope>
    <source>
        <strain evidence="2">HY135</strain>
    </source>
</reference>
<evidence type="ECO:0000313" key="2">
    <source>
        <dbReference type="Proteomes" id="UP000024635"/>
    </source>
</evidence>
<keyword evidence="2" id="KW-1185">Reference proteome</keyword>
<dbReference type="EMBL" id="JARK01001348">
    <property type="protein sequence ID" value="EYC24960.1"/>
    <property type="molecule type" value="Genomic_DNA"/>
</dbReference>
<dbReference type="AlphaFoldDB" id="A0A016VC11"/>
<name>A0A016VC11_9BILA</name>
<dbReference type="Proteomes" id="UP000024635">
    <property type="component" value="Unassembled WGS sequence"/>
</dbReference>
<gene>
    <name evidence="1" type="primary">Acey_s0012.g1608</name>
    <name evidence="1" type="ORF">Y032_0012g1608</name>
</gene>
<accession>A0A016VC11</accession>
<evidence type="ECO:0000313" key="1">
    <source>
        <dbReference type="EMBL" id="EYC24960.1"/>
    </source>
</evidence>
<organism evidence="1 2">
    <name type="scientific">Ancylostoma ceylanicum</name>
    <dbReference type="NCBI Taxonomy" id="53326"/>
    <lineage>
        <taxon>Eukaryota</taxon>
        <taxon>Metazoa</taxon>
        <taxon>Ecdysozoa</taxon>
        <taxon>Nematoda</taxon>
        <taxon>Chromadorea</taxon>
        <taxon>Rhabditida</taxon>
        <taxon>Rhabditina</taxon>
        <taxon>Rhabditomorpha</taxon>
        <taxon>Strongyloidea</taxon>
        <taxon>Ancylostomatidae</taxon>
        <taxon>Ancylostomatinae</taxon>
        <taxon>Ancylostoma</taxon>
    </lineage>
</organism>
<proteinExistence type="predicted"/>
<comment type="caution">
    <text evidence="1">The sequence shown here is derived from an EMBL/GenBank/DDBJ whole genome shotgun (WGS) entry which is preliminary data.</text>
</comment>
<sequence length="115" mass="13207">MWPLRVAVKDWPNGITFSTTQRNFTKTRILYKMNTVFVFSISNNPYMRNLREFCEIPCLLWPCKKKNNEGTCCGRIWPAKGGWPRPRRNSASCLFVAGTSLKAVSFLVLRVGDDS</sequence>
<protein>
    <submittedName>
        <fullName evidence="1">Uncharacterized protein</fullName>
    </submittedName>
</protein>